<comment type="caution">
    <text evidence="1">The sequence shown here is derived from an EMBL/GenBank/DDBJ whole genome shotgun (WGS) entry which is preliminary data.</text>
</comment>
<dbReference type="EMBL" id="BSOW01000028">
    <property type="protein sequence ID" value="GLR89742.1"/>
    <property type="molecule type" value="Genomic_DNA"/>
</dbReference>
<sequence length="113" mass="12719">MKRSKRRSNPPITYRMPPKRFRDARRTNQIEGNFYLDDPEAENVRQLPEAQRKSVATAVEAALGAISSEKTGHPTLRDQAGCMVVRVSLTGDAVRANFDARQPGGRPRKTRSR</sequence>
<evidence type="ECO:0000313" key="1">
    <source>
        <dbReference type="EMBL" id="GLR89742.1"/>
    </source>
</evidence>
<name>A0ABQ6B5T3_9BRAD</name>
<proteinExistence type="predicted"/>
<dbReference type="Proteomes" id="UP001156905">
    <property type="component" value="Unassembled WGS sequence"/>
</dbReference>
<evidence type="ECO:0000313" key="2">
    <source>
        <dbReference type="Proteomes" id="UP001156905"/>
    </source>
</evidence>
<reference evidence="2" key="1">
    <citation type="journal article" date="2019" name="Int. J. Syst. Evol. Microbiol.">
        <title>The Global Catalogue of Microorganisms (GCM) 10K type strain sequencing project: providing services to taxonomists for standard genome sequencing and annotation.</title>
        <authorList>
            <consortium name="The Broad Institute Genomics Platform"/>
            <consortium name="The Broad Institute Genome Sequencing Center for Infectious Disease"/>
            <person name="Wu L."/>
            <person name="Ma J."/>
        </authorList>
    </citation>
    <scope>NUCLEOTIDE SEQUENCE [LARGE SCALE GENOMIC DNA]</scope>
    <source>
        <strain evidence="2">NBRC 102520</strain>
    </source>
</reference>
<accession>A0ABQ6B5T3</accession>
<organism evidence="1 2">
    <name type="scientific">Bradyrhizobium iriomotense</name>
    <dbReference type="NCBI Taxonomy" id="441950"/>
    <lineage>
        <taxon>Bacteria</taxon>
        <taxon>Pseudomonadati</taxon>
        <taxon>Pseudomonadota</taxon>
        <taxon>Alphaproteobacteria</taxon>
        <taxon>Hyphomicrobiales</taxon>
        <taxon>Nitrobacteraceae</taxon>
        <taxon>Bradyrhizobium</taxon>
    </lineage>
</organism>
<gene>
    <name evidence="1" type="ORF">GCM10007857_64560</name>
</gene>
<keyword evidence="2" id="KW-1185">Reference proteome</keyword>
<dbReference type="RefSeq" id="WP_284272089.1">
    <property type="nucleotide sequence ID" value="NZ_BSOW01000028.1"/>
</dbReference>
<protein>
    <submittedName>
        <fullName evidence="1">Uncharacterized protein</fullName>
    </submittedName>
</protein>